<protein>
    <submittedName>
        <fullName evidence="1">Uncharacterized protein</fullName>
    </submittedName>
</protein>
<dbReference type="AlphaFoldDB" id="A0A9K3I4G5"/>
<comment type="caution">
    <text evidence="1">The sequence shown here is derived from an EMBL/GenBank/DDBJ whole genome shotgun (WGS) entry which is preliminary data.</text>
</comment>
<reference evidence="1" key="2">
    <citation type="submission" date="2020-06" db="EMBL/GenBank/DDBJ databases">
        <title>Helianthus annuus Genome sequencing and assembly Release 2.</title>
        <authorList>
            <person name="Gouzy J."/>
            <person name="Langlade N."/>
            <person name="Munos S."/>
        </authorList>
    </citation>
    <scope>NUCLEOTIDE SEQUENCE</scope>
    <source>
        <tissue evidence="1">Leaves</tissue>
    </source>
</reference>
<dbReference type="Gramene" id="mRNA:HanXRQr2_Chr09g0374891">
    <property type="protein sequence ID" value="CDS:HanXRQr2_Chr09g0374891.1"/>
    <property type="gene ID" value="HanXRQr2_Chr09g0374891"/>
</dbReference>
<sequence length="127" mass="14897">MLGIFQEYARNMLGIFQEYARNMPGICQDYARNMLGIFQEYARNIPGICQEYARNIPGICQEYARNMPYGMSINTLRWHIRQFTTQHHKTTHSSPSKTFGQTPLDHPSYFSILFFTFQHHTSVKCHA</sequence>
<name>A0A9K3I4G5_HELAN</name>
<proteinExistence type="predicted"/>
<dbReference type="Proteomes" id="UP000215914">
    <property type="component" value="Unassembled WGS sequence"/>
</dbReference>
<keyword evidence="2" id="KW-1185">Reference proteome</keyword>
<evidence type="ECO:0000313" key="2">
    <source>
        <dbReference type="Proteomes" id="UP000215914"/>
    </source>
</evidence>
<accession>A0A9K3I4G5</accession>
<organism evidence="1 2">
    <name type="scientific">Helianthus annuus</name>
    <name type="common">Common sunflower</name>
    <dbReference type="NCBI Taxonomy" id="4232"/>
    <lineage>
        <taxon>Eukaryota</taxon>
        <taxon>Viridiplantae</taxon>
        <taxon>Streptophyta</taxon>
        <taxon>Embryophyta</taxon>
        <taxon>Tracheophyta</taxon>
        <taxon>Spermatophyta</taxon>
        <taxon>Magnoliopsida</taxon>
        <taxon>eudicotyledons</taxon>
        <taxon>Gunneridae</taxon>
        <taxon>Pentapetalae</taxon>
        <taxon>asterids</taxon>
        <taxon>campanulids</taxon>
        <taxon>Asterales</taxon>
        <taxon>Asteraceae</taxon>
        <taxon>Asteroideae</taxon>
        <taxon>Heliantheae alliance</taxon>
        <taxon>Heliantheae</taxon>
        <taxon>Helianthus</taxon>
    </lineage>
</organism>
<reference evidence="1" key="1">
    <citation type="journal article" date="2017" name="Nature">
        <title>The sunflower genome provides insights into oil metabolism, flowering and Asterid evolution.</title>
        <authorList>
            <person name="Badouin H."/>
            <person name="Gouzy J."/>
            <person name="Grassa C.J."/>
            <person name="Murat F."/>
            <person name="Staton S.E."/>
            <person name="Cottret L."/>
            <person name="Lelandais-Briere C."/>
            <person name="Owens G.L."/>
            <person name="Carrere S."/>
            <person name="Mayjonade B."/>
            <person name="Legrand L."/>
            <person name="Gill N."/>
            <person name="Kane N.C."/>
            <person name="Bowers J.E."/>
            <person name="Hubner S."/>
            <person name="Bellec A."/>
            <person name="Berard A."/>
            <person name="Berges H."/>
            <person name="Blanchet N."/>
            <person name="Boniface M.C."/>
            <person name="Brunel D."/>
            <person name="Catrice O."/>
            <person name="Chaidir N."/>
            <person name="Claudel C."/>
            <person name="Donnadieu C."/>
            <person name="Faraut T."/>
            <person name="Fievet G."/>
            <person name="Helmstetter N."/>
            <person name="King M."/>
            <person name="Knapp S.J."/>
            <person name="Lai Z."/>
            <person name="Le Paslier M.C."/>
            <person name="Lippi Y."/>
            <person name="Lorenzon L."/>
            <person name="Mandel J.R."/>
            <person name="Marage G."/>
            <person name="Marchand G."/>
            <person name="Marquand E."/>
            <person name="Bret-Mestries E."/>
            <person name="Morien E."/>
            <person name="Nambeesan S."/>
            <person name="Nguyen T."/>
            <person name="Pegot-Espagnet P."/>
            <person name="Pouilly N."/>
            <person name="Raftis F."/>
            <person name="Sallet E."/>
            <person name="Schiex T."/>
            <person name="Thomas J."/>
            <person name="Vandecasteele C."/>
            <person name="Vares D."/>
            <person name="Vear F."/>
            <person name="Vautrin S."/>
            <person name="Crespi M."/>
            <person name="Mangin B."/>
            <person name="Burke J.M."/>
            <person name="Salse J."/>
            <person name="Munos S."/>
            <person name="Vincourt P."/>
            <person name="Rieseberg L.H."/>
            <person name="Langlade N.B."/>
        </authorList>
    </citation>
    <scope>NUCLEOTIDE SEQUENCE</scope>
    <source>
        <tissue evidence="1">Leaves</tissue>
    </source>
</reference>
<dbReference type="EMBL" id="MNCJ02000324">
    <property type="protein sequence ID" value="KAF5789745.1"/>
    <property type="molecule type" value="Genomic_DNA"/>
</dbReference>
<evidence type="ECO:0000313" key="1">
    <source>
        <dbReference type="EMBL" id="KAF5789745.1"/>
    </source>
</evidence>
<gene>
    <name evidence="1" type="ORF">HanXRQr2_Chr09g0374891</name>
</gene>